<dbReference type="AlphaFoldDB" id="A0AA86T7N4"/>
<sequence length="560" mass="61984">MERLRVQEHWSDVFGLGGRAELERVLPSALPSVRWFADKAREVRSATVQEAVPFAHGTTLSYLTLIEVRFTDGDAKTYVLPWSFSPDRLPGSDQGKGPSLVVPVEIEDGPVPSSGFLYDALWDEGFVWALLDLIESSGRIAAHGGWIAGSRPDRMEGRAERGGGIGAASSGKRPNCSVMAAEQSNSSVVVGGQRMLKLYRQLGEGINPELEIGRVLTTMRFPHSPALLGSMEYGRPDREPVTLAIVQRFVRNQGDAWRFSLGAAQEFFSRVAARGLSRCPAQFAGPSPLDWSDEDCPDLVRELIGSYLGSAERLGARTAELHVALAQASANVNFAPEPATHEYWTMRYESQARLTERALALLRAQSHRLPAAVREEAACVANLESVILAQFRDVMERDPAAWRIRCHGDYHLGQVLCSDGDFIIIDFEGEPARSLAERRTKHPAMVDVAGLLRSLHYVPFACLDRMRTLPGASESDPPEDREAWAECWSGWASTRFLKAYVSGVARQDLWPAEQEEAKLLLVSHLLEKAVYELAYELNNRPGWVGIPLKGILKTLELTRR</sequence>
<keyword evidence="4" id="KW-0808">Transferase</keyword>
<proteinExistence type="inferred from homology"/>
<feature type="region of interest" description="Disordered" evidence="9">
    <location>
        <begin position="152"/>
        <end position="174"/>
    </location>
</feature>
<dbReference type="InterPro" id="IPR011009">
    <property type="entry name" value="Kinase-like_dom_sf"/>
</dbReference>
<gene>
    <name evidence="12" type="ORF">DNFV4_04207</name>
</gene>
<evidence type="ECO:0000256" key="5">
    <source>
        <dbReference type="ARBA" id="ARBA00022741"/>
    </source>
</evidence>
<dbReference type="InterPro" id="IPR012811">
    <property type="entry name" value="TreS_maltokin_C_dom"/>
</dbReference>
<reference evidence="12" key="1">
    <citation type="submission" date="2022-10" db="EMBL/GenBank/DDBJ databases">
        <authorList>
            <person name="Koch H."/>
        </authorList>
    </citation>
    <scope>NUCLEOTIDE SEQUENCE</scope>
    <source>
        <strain evidence="12">DNF</strain>
    </source>
</reference>
<keyword evidence="5" id="KW-0547">Nucleotide-binding</keyword>
<dbReference type="NCBIfam" id="TIGR02457">
    <property type="entry name" value="TreS_Cterm"/>
    <property type="match status" value="1"/>
</dbReference>
<dbReference type="EMBL" id="OX365700">
    <property type="protein sequence ID" value="CAI4033765.1"/>
    <property type="molecule type" value="Genomic_DNA"/>
</dbReference>
<evidence type="ECO:0000256" key="6">
    <source>
        <dbReference type="ARBA" id="ARBA00022840"/>
    </source>
</evidence>
<evidence type="ECO:0000256" key="3">
    <source>
        <dbReference type="ARBA" id="ARBA00013882"/>
    </source>
</evidence>
<dbReference type="InterPro" id="IPR002575">
    <property type="entry name" value="Aminoglycoside_PTrfase"/>
</dbReference>
<dbReference type="InterPro" id="IPR040999">
    <property type="entry name" value="Mak_N_cap"/>
</dbReference>
<dbReference type="SUPFAM" id="SSF56112">
    <property type="entry name" value="Protein kinase-like (PK-like)"/>
    <property type="match status" value="1"/>
</dbReference>
<dbReference type="RefSeq" id="WP_289271200.1">
    <property type="nucleotide sequence ID" value="NZ_OX365700.1"/>
</dbReference>
<dbReference type="GO" id="GO:0016740">
    <property type="term" value="F:transferase activity"/>
    <property type="evidence" value="ECO:0007669"/>
    <property type="project" value="UniProtKB-KW"/>
</dbReference>
<keyword evidence="13" id="KW-1185">Reference proteome</keyword>
<dbReference type="Pfam" id="PF01636">
    <property type="entry name" value="APH"/>
    <property type="match status" value="1"/>
</dbReference>
<evidence type="ECO:0000259" key="11">
    <source>
        <dbReference type="Pfam" id="PF18085"/>
    </source>
</evidence>
<protein>
    <recommendedName>
        <fullName evidence="3">Maltokinase</fullName>
        <ecNumber evidence="2">2.7.1.175</ecNumber>
    </recommendedName>
    <alternativeName>
        <fullName evidence="7">Maltose-1-phosphate synthase</fullName>
    </alternativeName>
</protein>
<evidence type="ECO:0000256" key="9">
    <source>
        <dbReference type="SAM" id="MobiDB-lite"/>
    </source>
</evidence>
<keyword evidence="6" id="KW-0067">ATP-binding</keyword>
<dbReference type="Proteomes" id="UP001179121">
    <property type="component" value="Chromosome"/>
</dbReference>
<feature type="compositionally biased region" description="Basic and acidic residues" evidence="9">
    <location>
        <begin position="152"/>
        <end position="161"/>
    </location>
</feature>
<name>A0AA86T7N4_9BACT</name>
<evidence type="ECO:0000256" key="7">
    <source>
        <dbReference type="ARBA" id="ARBA00031251"/>
    </source>
</evidence>
<evidence type="ECO:0000256" key="2">
    <source>
        <dbReference type="ARBA" id="ARBA00011962"/>
    </source>
</evidence>
<feature type="domain" description="Maltokinase N-terminal cap" evidence="11">
    <location>
        <begin position="30"/>
        <end position="123"/>
    </location>
</feature>
<dbReference type="GO" id="GO:0005524">
    <property type="term" value="F:ATP binding"/>
    <property type="evidence" value="ECO:0007669"/>
    <property type="project" value="UniProtKB-KW"/>
</dbReference>
<evidence type="ECO:0000256" key="8">
    <source>
        <dbReference type="ARBA" id="ARBA00049067"/>
    </source>
</evidence>
<dbReference type="Gene3D" id="3.90.1200.10">
    <property type="match status" value="1"/>
</dbReference>
<comment type="catalytic activity">
    <reaction evidence="8">
        <text>D-maltose + ATP = alpha-maltose 1-phosphate + ADP + H(+)</text>
        <dbReference type="Rhea" id="RHEA:31915"/>
        <dbReference type="ChEBI" id="CHEBI:15378"/>
        <dbReference type="ChEBI" id="CHEBI:17306"/>
        <dbReference type="ChEBI" id="CHEBI:30616"/>
        <dbReference type="ChEBI" id="CHEBI:63576"/>
        <dbReference type="ChEBI" id="CHEBI:456216"/>
        <dbReference type="EC" id="2.7.1.175"/>
    </reaction>
</comment>
<evidence type="ECO:0000313" key="13">
    <source>
        <dbReference type="Proteomes" id="UP001179121"/>
    </source>
</evidence>
<comment type="similarity">
    <text evidence="1">Belongs to the aminoglycoside phosphotransferase family.</text>
</comment>
<dbReference type="EC" id="2.7.1.175" evidence="2"/>
<organism evidence="12 13">
    <name type="scientific">Nitrospira tepida</name>
    <dbReference type="NCBI Taxonomy" id="2973512"/>
    <lineage>
        <taxon>Bacteria</taxon>
        <taxon>Pseudomonadati</taxon>
        <taxon>Nitrospirota</taxon>
        <taxon>Nitrospiria</taxon>
        <taxon>Nitrospirales</taxon>
        <taxon>Nitrospiraceae</taxon>
        <taxon>Nitrospira</taxon>
    </lineage>
</organism>
<dbReference type="Pfam" id="PF18085">
    <property type="entry name" value="Mak_N_cap"/>
    <property type="match status" value="1"/>
</dbReference>
<evidence type="ECO:0000259" key="10">
    <source>
        <dbReference type="Pfam" id="PF01636"/>
    </source>
</evidence>
<evidence type="ECO:0000256" key="4">
    <source>
        <dbReference type="ARBA" id="ARBA00022679"/>
    </source>
</evidence>
<accession>A0AA86T7N4</accession>
<dbReference type="KEGG" id="nti:DNFV4_04207"/>
<feature type="domain" description="Aminoglycoside phosphotransferase" evidence="10">
    <location>
        <begin position="307"/>
        <end position="428"/>
    </location>
</feature>
<evidence type="ECO:0000256" key="1">
    <source>
        <dbReference type="ARBA" id="ARBA00006219"/>
    </source>
</evidence>
<evidence type="ECO:0000313" key="12">
    <source>
        <dbReference type="EMBL" id="CAI4033765.1"/>
    </source>
</evidence>